<evidence type="ECO:0000256" key="5">
    <source>
        <dbReference type="ARBA" id="ARBA00023163"/>
    </source>
</evidence>
<dbReference type="InterPro" id="IPR008984">
    <property type="entry name" value="SMAD_FHA_dom_sf"/>
</dbReference>
<dbReference type="SUPFAM" id="SSF49879">
    <property type="entry name" value="SMAD/FHA domain"/>
    <property type="match status" value="1"/>
</dbReference>
<dbReference type="PANTHER" id="PTHR11949:SF1">
    <property type="entry name" value="INTERFERON REGULATORY FACTOR 3"/>
    <property type="match status" value="1"/>
</dbReference>
<dbReference type="InterPro" id="IPR001346">
    <property type="entry name" value="Interferon_reg_fact_DNA-bd_dom"/>
</dbReference>
<dbReference type="SUPFAM" id="SSF46785">
    <property type="entry name" value="Winged helix' DNA-binding domain"/>
    <property type="match status" value="1"/>
</dbReference>
<dbReference type="Pfam" id="PF10401">
    <property type="entry name" value="IRF-3"/>
    <property type="match status" value="1"/>
</dbReference>
<feature type="compositionally biased region" description="Polar residues" evidence="7">
    <location>
        <begin position="145"/>
        <end position="160"/>
    </location>
</feature>
<evidence type="ECO:0000256" key="3">
    <source>
        <dbReference type="ARBA" id="ARBA00023125"/>
    </source>
</evidence>
<sequence>MGTQKPLIVPWLIEQLDSQRYPGVSWLNSEKTLFRLPWKHASRQNHNPMDFQIFEDWAIVRHLYNPESDPRTPSDWKRNFRSALNRKDGIEMVENNSTDSEDPHKVYKINLKIANLNNPTEEVSDAPLIPAESRRSWGSSSSFSQGETQENVLSSMDHSSSDNGEDYLMWYQTLSPSKLDPVSCISPVALLEQTDGTNEFVPYSGIAPETIISCGSPPSSNLELYPPIAVISPVDQLITTPFETDFEVWTFYRGRQVLHKLINKVNSQGLCFVPPGVSGNYPDLEDVSLPDPTTLSDKLQANYTLRLLKGVAPGVLLRIMGNQLCGMRKGVCHVYWSQSEIPGDGILHGNLLKEQFTPIFNLQVFISELIGYIEGCNGCPNYTWWLCFGEEWPDSNCNWKKKLIMVQVVPKVLETLCELGKSHGASSLKDNEPDLRISDSLQQQYLLEQLRKWEEKMDTV</sequence>
<evidence type="ECO:0000256" key="6">
    <source>
        <dbReference type="ARBA" id="ARBA00023242"/>
    </source>
</evidence>
<dbReference type="GO" id="GO:0000981">
    <property type="term" value="F:DNA-binding transcription factor activity, RNA polymerase II-specific"/>
    <property type="evidence" value="ECO:0007669"/>
    <property type="project" value="TreeGrafter"/>
</dbReference>
<evidence type="ECO:0000256" key="2">
    <source>
        <dbReference type="ARBA" id="ARBA00023015"/>
    </source>
</evidence>
<dbReference type="Gene3D" id="1.10.10.10">
    <property type="entry name" value="Winged helix-like DNA-binding domain superfamily/Winged helix DNA-binding domain"/>
    <property type="match status" value="1"/>
</dbReference>
<organism evidence="9 10">
    <name type="scientific">Crotalus adamanteus</name>
    <name type="common">Eastern diamondback rattlesnake</name>
    <dbReference type="NCBI Taxonomy" id="8729"/>
    <lineage>
        <taxon>Eukaryota</taxon>
        <taxon>Metazoa</taxon>
        <taxon>Chordata</taxon>
        <taxon>Craniata</taxon>
        <taxon>Vertebrata</taxon>
        <taxon>Euteleostomi</taxon>
        <taxon>Lepidosauria</taxon>
        <taxon>Squamata</taxon>
        <taxon>Bifurcata</taxon>
        <taxon>Unidentata</taxon>
        <taxon>Episquamata</taxon>
        <taxon>Toxicofera</taxon>
        <taxon>Serpentes</taxon>
        <taxon>Colubroidea</taxon>
        <taxon>Viperidae</taxon>
        <taxon>Crotalinae</taxon>
        <taxon>Crotalus</taxon>
    </lineage>
</organism>
<dbReference type="GO" id="GO:0045944">
    <property type="term" value="P:positive regulation of transcription by RNA polymerase II"/>
    <property type="evidence" value="ECO:0007669"/>
    <property type="project" value="UniProtKB-ARBA"/>
</dbReference>
<accession>A0AAW1B6D6</accession>
<dbReference type="PROSITE" id="PS51507">
    <property type="entry name" value="IRF_2"/>
    <property type="match status" value="1"/>
</dbReference>
<dbReference type="InterPro" id="IPR017855">
    <property type="entry name" value="SMAD-like_dom_sf"/>
</dbReference>
<dbReference type="SMART" id="SM00348">
    <property type="entry name" value="IRF"/>
    <property type="match status" value="1"/>
</dbReference>
<dbReference type="CDD" id="cd00103">
    <property type="entry name" value="IRF"/>
    <property type="match status" value="1"/>
</dbReference>
<evidence type="ECO:0000259" key="8">
    <source>
        <dbReference type="PROSITE" id="PS51507"/>
    </source>
</evidence>
<protein>
    <submittedName>
        <fullName evidence="9">Interferon regulatory factor 3</fullName>
    </submittedName>
</protein>
<keyword evidence="10" id="KW-1185">Reference proteome</keyword>
<dbReference type="GO" id="GO:0002376">
    <property type="term" value="P:immune system process"/>
    <property type="evidence" value="ECO:0007669"/>
    <property type="project" value="TreeGrafter"/>
</dbReference>
<evidence type="ECO:0000256" key="7">
    <source>
        <dbReference type="SAM" id="MobiDB-lite"/>
    </source>
</evidence>
<comment type="caution">
    <text evidence="9">The sequence shown here is derived from an EMBL/GenBank/DDBJ whole genome shotgun (WGS) entry which is preliminary data.</text>
</comment>
<dbReference type="InterPro" id="IPR036390">
    <property type="entry name" value="WH_DNA-bd_sf"/>
</dbReference>
<keyword evidence="2" id="KW-0805">Transcription regulation</keyword>
<feature type="region of interest" description="Disordered" evidence="7">
    <location>
        <begin position="134"/>
        <end position="160"/>
    </location>
</feature>
<dbReference type="GO" id="GO:0000978">
    <property type="term" value="F:RNA polymerase II cis-regulatory region sequence-specific DNA binding"/>
    <property type="evidence" value="ECO:0007669"/>
    <property type="project" value="TreeGrafter"/>
</dbReference>
<evidence type="ECO:0000256" key="4">
    <source>
        <dbReference type="ARBA" id="ARBA00023159"/>
    </source>
</evidence>
<dbReference type="FunFam" id="1.10.10.10:FF:000041">
    <property type="entry name" value="Interferon regulatory factor 4"/>
    <property type="match status" value="1"/>
</dbReference>
<name>A0AAW1B6D6_CROAD</name>
<evidence type="ECO:0000313" key="10">
    <source>
        <dbReference type="Proteomes" id="UP001474421"/>
    </source>
</evidence>
<dbReference type="AlphaFoldDB" id="A0AAW1B6D6"/>
<keyword evidence="6" id="KW-0539">Nucleus</keyword>
<dbReference type="SMART" id="SM01243">
    <property type="entry name" value="IRF-3"/>
    <property type="match status" value="1"/>
</dbReference>
<dbReference type="EMBL" id="JAOTOJ010000008">
    <property type="protein sequence ID" value="KAK9397062.1"/>
    <property type="molecule type" value="Genomic_DNA"/>
</dbReference>
<dbReference type="Pfam" id="PF00605">
    <property type="entry name" value="IRF"/>
    <property type="match status" value="1"/>
</dbReference>
<gene>
    <name evidence="9" type="ORF">NXF25_020423</name>
</gene>
<evidence type="ECO:0000256" key="1">
    <source>
        <dbReference type="ARBA" id="ARBA00004123"/>
    </source>
</evidence>
<keyword evidence="5" id="KW-0804">Transcription</keyword>
<feature type="domain" description="IRF tryptophan pentad repeat" evidence="8">
    <location>
        <begin position="5"/>
        <end position="111"/>
    </location>
</feature>
<keyword evidence="4" id="KW-0010">Activator</keyword>
<evidence type="ECO:0000313" key="9">
    <source>
        <dbReference type="EMBL" id="KAK9397062.1"/>
    </source>
</evidence>
<dbReference type="InterPro" id="IPR036388">
    <property type="entry name" value="WH-like_DNA-bd_sf"/>
</dbReference>
<keyword evidence="3" id="KW-0238">DNA-binding</keyword>
<dbReference type="PANTHER" id="PTHR11949">
    <property type="entry name" value="INTERFERON REGULATORY FACTOR"/>
    <property type="match status" value="1"/>
</dbReference>
<dbReference type="PRINTS" id="PR00267">
    <property type="entry name" value="INTFRNREGFCT"/>
</dbReference>
<dbReference type="Proteomes" id="UP001474421">
    <property type="component" value="Unassembled WGS sequence"/>
</dbReference>
<dbReference type="GO" id="GO:0005634">
    <property type="term" value="C:nucleus"/>
    <property type="evidence" value="ECO:0007669"/>
    <property type="project" value="UniProtKB-SubCell"/>
</dbReference>
<reference evidence="9 10" key="1">
    <citation type="journal article" date="2024" name="Proc. Natl. Acad. Sci. U.S.A.">
        <title>The genetic regulatory architecture and epigenomic basis for age-related changes in rattlesnake venom.</title>
        <authorList>
            <person name="Hogan M.P."/>
            <person name="Holding M.L."/>
            <person name="Nystrom G.S."/>
            <person name="Colston T.J."/>
            <person name="Bartlett D.A."/>
            <person name="Mason A.J."/>
            <person name="Ellsworth S.A."/>
            <person name="Rautsaw R.M."/>
            <person name="Lawrence K.C."/>
            <person name="Strickland J.L."/>
            <person name="He B."/>
            <person name="Fraser P."/>
            <person name="Margres M.J."/>
            <person name="Gilbert D.M."/>
            <person name="Gibbs H.L."/>
            <person name="Parkinson C.L."/>
            <person name="Rokyta D.R."/>
        </authorList>
    </citation>
    <scope>NUCLEOTIDE SEQUENCE [LARGE SCALE GENOMIC DNA]</scope>
    <source>
        <strain evidence="9">DRR0105</strain>
    </source>
</reference>
<dbReference type="InterPro" id="IPR019471">
    <property type="entry name" value="Interferon_reg_factor-3"/>
</dbReference>
<dbReference type="Gene3D" id="2.60.200.10">
    <property type="match status" value="1"/>
</dbReference>
<comment type="subcellular location">
    <subcellularLocation>
        <location evidence="1">Nucleus</location>
    </subcellularLocation>
</comment>
<proteinExistence type="predicted"/>